<name>A0A4D9DFS6_9SAUR</name>
<dbReference type="EMBL" id="QXTE01015215">
    <property type="protein sequence ID" value="TFJ95077.1"/>
    <property type="molecule type" value="Genomic_DNA"/>
</dbReference>
<accession>A0A4D9DFS6</accession>
<gene>
    <name evidence="1" type="ORF">DR999_PMT23526</name>
</gene>
<proteinExistence type="predicted"/>
<organism evidence="1 2">
    <name type="scientific">Platysternon megacephalum</name>
    <name type="common">big-headed turtle</name>
    <dbReference type="NCBI Taxonomy" id="55544"/>
    <lineage>
        <taxon>Eukaryota</taxon>
        <taxon>Metazoa</taxon>
        <taxon>Chordata</taxon>
        <taxon>Craniata</taxon>
        <taxon>Vertebrata</taxon>
        <taxon>Euteleostomi</taxon>
        <taxon>Archelosauria</taxon>
        <taxon>Testudinata</taxon>
        <taxon>Testudines</taxon>
        <taxon>Cryptodira</taxon>
        <taxon>Durocryptodira</taxon>
        <taxon>Testudinoidea</taxon>
        <taxon>Platysternidae</taxon>
        <taxon>Platysternon</taxon>
    </lineage>
</organism>
<dbReference type="Proteomes" id="UP000297703">
    <property type="component" value="Unassembled WGS sequence"/>
</dbReference>
<protein>
    <submittedName>
        <fullName evidence="1">Acyl-CoA dehydrogenase</fullName>
    </submittedName>
</protein>
<reference evidence="1 2" key="1">
    <citation type="submission" date="2019-04" db="EMBL/GenBank/DDBJ databases">
        <title>Draft genome of the big-headed turtle Platysternon megacephalum.</title>
        <authorList>
            <person name="Gong S."/>
        </authorList>
    </citation>
    <scope>NUCLEOTIDE SEQUENCE [LARGE SCALE GENOMIC DNA]</scope>
    <source>
        <strain evidence="1">DO16091913</strain>
        <tissue evidence="1">Muscle</tissue>
    </source>
</reference>
<keyword evidence="2" id="KW-1185">Reference proteome</keyword>
<evidence type="ECO:0000313" key="1">
    <source>
        <dbReference type="EMBL" id="TFJ95077.1"/>
    </source>
</evidence>
<sequence length="111" mass="12641">MSLDTGLVSAIIYQGCGRDREETVSPPMKPVNSSHPPKHCFYVLFLYKSRLGDLLDLEEKTKPKPLYAVFFTSLDKYRSLVSKNMQEKWGVSNGDVHHSVLESSGRLFRFS</sequence>
<reference evidence="1 2" key="2">
    <citation type="submission" date="2019-04" db="EMBL/GenBank/DDBJ databases">
        <title>The genome sequence of big-headed turtle.</title>
        <authorList>
            <person name="Gong S."/>
        </authorList>
    </citation>
    <scope>NUCLEOTIDE SEQUENCE [LARGE SCALE GENOMIC DNA]</scope>
    <source>
        <strain evidence="1">DO16091913</strain>
        <tissue evidence="1">Muscle</tissue>
    </source>
</reference>
<comment type="caution">
    <text evidence="1">The sequence shown here is derived from an EMBL/GenBank/DDBJ whole genome shotgun (WGS) entry which is preliminary data.</text>
</comment>
<evidence type="ECO:0000313" key="2">
    <source>
        <dbReference type="Proteomes" id="UP000297703"/>
    </source>
</evidence>
<dbReference type="AlphaFoldDB" id="A0A4D9DFS6"/>